<dbReference type="Proteomes" id="UP000547528">
    <property type="component" value="Unassembled WGS sequence"/>
</dbReference>
<dbReference type="InterPro" id="IPR005135">
    <property type="entry name" value="Endo/exonuclease/phosphatase"/>
</dbReference>
<protein>
    <submittedName>
        <fullName evidence="3">3-phytase</fullName>
        <ecNumber evidence="3">3.1.3.8</ecNumber>
    </submittedName>
</protein>
<proteinExistence type="predicted"/>
<organism evidence="3 4">
    <name type="scientific">Garicola koreensis</name>
    <dbReference type="NCBI Taxonomy" id="1262554"/>
    <lineage>
        <taxon>Bacteria</taxon>
        <taxon>Bacillati</taxon>
        <taxon>Actinomycetota</taxon>
        <taxon>Actinomycetes</taxon>
        <taxon>Micrococcales</taxon>
        <taxon>Micrococcaceae</taxon>
        <taxon>Garicola</taxon>
    </lineage>
</organism>
<evidence type="ECO:0000256" key="1">
    <source>
        <dbReference type="SAM" id="MobiDB-lite"/>
    </source>
</evidence>
<comment type="caution">
    <text evidence="3">The sequence shown here is derived from an EMBL/GenBank/DDBJ whole genome shotgun (WGS) entry which is preliminary data.</text>
</comment>
<feature type="domain" description="Endonuclease/exonuclease/phosphatase" evidence="2">
    <location>
        <begin position="51"/>
        <end position="267"/>
    </location>
</feature>
<accession>A0A7W5TW44</accession>
<reference evidence="3 4" key="1">
    <citation type="submission" date="2020-08" db="EMBL/GenBank/DDBJ databases">
        <title>Sequencing the genomes of 1000 actinobacteria strains.</title>
        <authorList>
            <person name="Klenk H.-P."/>
        </authorList>
    </citation>
    <scope>NUCLEOTIDE SEQUENCE [LARGE SCALE GENOMIC DNA]</scope>
    <source>
        <strain evidence="3 4">DSM 28238</strain>
    </source>
</reference>
<keyword evidence="4" id="KW-1185">Reference proteome</keyword>
<dbReference type="SUPFAM" id="SSF56219">
    <property type="entry name" value="DNase I-like"/>
    <property type="match status" value="1"/>
</dbReference>
<dbReference type="Pfam" id="PF03372">
    <property type="entry name" value="Exo_endo_phos"/>
    <property type="match status" value="1"/>
</dbReference>
<dbReference type="EC" id="3.1.3.8" evidence="3"/>
<dbReference type="AlphaFoldDB" id="A0A7W5TW44"/>
<evidence type="ECO:0000259" key="2">
    <source>
        <dbReference type="Pfam" id="PF03372"/>
    </source>
</evidence>
<sequence>MAAPAPNADEAASVVEKSEQDLRVATLHADLVAEDSSPNAAQGLVSALQTGNHVRARMIARTVQMNNPDVLVLTGVTYDDAGQIAEQLRSLYFAAGQDGLEGLNYPHMFTAPTNSGQQSGADLDGDGMIGGPGDAIGYGDYPGQYGMIVFSKHPIDEENVRTFQDFLWRDLPGASIPQGYAPLEQSILRLQESSLWDVPIEVPGESDHVHVVATALAAEEPTQTQAARAEDIRRVIADYVDGSSWYLSDDDGQAGGLRAGDRAVVAGAPTLSAGEDSDEPRSLLDSPRLQDPQPGPVTEEPITDRPGDPEQTHETATRFMPGERDRRSSLVLPGTGFSVSGSGVFWPGEDEYGHAVVDPESTFSLDDRLVWADLTIEP</sequence>
<keyword evidence="3" id="KW-0378">Hydrolase</keyword>
<evidence type="ECO:0000313" key="3">
    <source>
        <dbReference type="EMBL" id="MBB3668309.1"/>
    </source>
</evidence>
<dbReference type="InterPro" id="IPR036691">
    <property type="entry name" value="Endo/exonu/phosph_ase_sf"/>
</dbReference>
<feature type="region of interest" description="Disordered" evidence="1">
    <location>
        <begin position="269"/>
        <end position="334"/>
    </location>
</feature>
<feature type="compositionally biased region" description="Basic and acidic residues" evidence="1">
    <location>
        <begin position="302"/>
        <end position="328"/>
    </location>
</feature>
<name>A0A7W5TW44_9MICC</name>
<evidence type="ECO:0000313" key="4">
    <source>
        <dbReference type="Proteomes" id="UP000547528"/>
    </source>
</evidence>
<gene>
    <name evidence="3" type="ORF">FHX47_001943</name>
</gene>
<dbReference type="GO" id="GO:0016158">
    <property type="term" value="F:inositol hexakisphosphate 3-phosphatase activity"/>
    <property type="evidence" value="ECO:0007669"/>
    <property type="project" value="UniProtKB-EC"/>
</dbReference>
<dbReference type="Gene3D" id="3.60.10.10">
    <property type="entry name" value="Endonuclease/exonuclease/phosphatase"/>
    <property type="match status" value="1"/>
</dbReference>
<dbReference type="RefSeq" id="WP_183358718.1">
    <property type="nucleotide sequence ID" value="NZ_BAABKR010000001.1"/>
</dbReference>
<dbReference type="EMBL" id="JACIBT010000014">
    <property type="protein sequence ID" value="MBB3668309.1"/>
    <property type="molecule type" value="Genomic_DNA"/>
</dbReference>